<evidence type="ECO:0000313" key="12">
    <source>
        <dbReference type="Proteomes" id="UP000064189"/>
    </source>
</evidence>
<comment type="caution">
    <text evidence="11">The sequence shown here is derived from an EMBL/GenBank/DDBJ whole genome shotgun (WGS) entry which is preliminary data.</text>
</comment>
<keyword evidence="12" id="KW-1185">Reference proteome</keyword>
<gene>
    <name evidence="11" type="ORF">AS888_24115</name>
</gene>
<feature type="signal peptide" evidence="9">
    <location>
        <begin position="1"/>
        <end position="21"/>
    </location>
</feature>
<evidence type="ECO:0000256" key="8">
    <source>
        <dbReference type="PROSITE-ProRule" id="PRU01379"/>
    </source>
</evidence>
<dbReference type="InterPro" id="IPR057246">
    <property type="entry name" value="CARBOXYPEPT_ZN_1"/>
</dbReference>
<keyword evidence="7" id="KW-0482">Metalloprotease</keyword>
<feature type="chain" id="PRO_5007139441" description="Peptidase M14 domain-containing protein" evidence="9">
    <location>
        <begin position="22"/>
        <end position="322"/>
    </location>
</feature>
<dbReference type="PRINTS" id="PR00765">
    <property type="entry name" value="CRBOXYPTASEA"/>
</dbReference>
<evidence type="ECO:0000256" key="7">
    <source>
        <dbReference type="ARBA" id="ARBA00023049"/>
    </source>
</evidence>
<comment type="similarity">
    <text evidence="2 8">Belongs to the peptidase M14 family.</text>
</comment>
<dbReference type="GO" id="GO:0008270">
    <property type="term" value="F:zinc ion binding"/>
    <property type="evidence" value="ECO:0007669"/>
    <property type="project" value="InterPro"/>
</dbReference>
<dbReference type="GO" id="GO:0005615">
    <property type="term" value="C:extracellular space"/>
    <property type="evidence" value="ECO:0007669"/>
    <property type="project" value="TreeGrafter"/>
</dbReference>
<dbReference type="RefSeq" id="WP_061143252.1">
    <property type="nucleotide sequence ID" value="NZ_LNNH01000032.1"/>
</dbReference>
<dbReference type="Proteomes" id="UP000064189">
    <property type="component" value="Unassembled WGS sequence"/>
</dbReference>
<evidence type="ECO:0000256" key="5">
    <source>
        <dbReference type="ARBA" id="ARBA00022801"/>
    </source>
</evidence>
<dbReference type="SUPFAM" id="SSF53187">
    <property type="entry name" value="Zn-dependent exopeptidases"/>
    <property type="match status" value="1"/>
</dbReference>
<evidence type="ECO:0000256" key="6">
    <source>
        <dbReference type="ARBA" id="ARBA00022833"/>
    </source>
</evidence>
<name>A0A109MVN6_9BACI</name>
<feature type="domain" description="Peptidase M14" evidence="10">
    <location>
        <begin position="23"/>
        <end position="316"/>
    </location>
</feature>
<keyword evidence="9" id="KW-0732">Signal</keyword>
<keyword evidence="3" id="KW-0645">Protease</keyword>
<dbReference type="PROSITE" id="PS00132">
    <property type="entry name" value="CARBOXYPEPT_ZN_1"/>
    <property type="match status" value="1"/>
</dbReference>
<dbReference type="Pfam" id="PF00246">
    <property type="entry name" value="Peptidase_M14"/>
    <property type="match status" value="1"/>
</dbReference>
<keyword evidence="6" id="KW-0862">Zinc</keyword>
<keyword evidence="4" id="KW-0479">Metal-binding</keyword>
<sequence>MRKIMLIGIVSLLFFPKSALAEAVYSPERMEMDLKAIQDQYKLDVQIIGQTEKGKNITAVKLGNGKKSILLVGSHHGREWLSSKILIAMLENYAAAYRAGKPIEGYPSELLNQVSIWFIPMLNPDGVSIQQGDLSSLNVLEKISVWKMNRYSTNWSRWKANAKGVDLNRQYPAGWNEVISHETKPAYQFFKGKEPLQAAEVKALVKFTEEMDPVIAVSYHTSGREIFWHYHNKRENMVRDYGIAKKTAELTGYELTFPEKEAVGSGFTDWFITKFNRPGMTIELSYLVEETNPPVTVFPEEWERNRSIGIMLVKEASQLHNN</sequence>
<dbReference type="InterPro" id="IPR000834">
    <property type="entry name" value="Peptidase_M14"/>
</dbReference>
<proteinExistence type="inferred from homology"/>
<evidence type="ECO:0000256" key="4">
    <source>
        <dbReference type="ARBA" id="ARBA00022723"/>
    </source>
</evidence>
<dbReference type="AlphaFoldDB" id="A0A109MVN6"/>
<protein>
    <recommendedName>
        <fullName evidence="10">Peptidase M14 domain-containing protein</fullName>
    </recommendedName>
</protein>
<evidence type="ECO:0000313" key="11">
    <source>
        <dbReference type="EMBL" id="KWW16518.1"/>
    </source>
</evidence>
<reference evidence="11 12" key="1">
    <citation type="submission" date="2015-11" db="EMBL/GenBank/DDBJ databases">
        <title>Genome Sequence of Bacillus simplex strain VanAntwerpen2.</title>
        <authorList>
            <person name="Couger M.B."/>
        </authorList>
    </citation>
    <scope>NUCLEOTIDE SEQUENCE [LARGE SCALE GENOMIC DNA]</scope>
    <source>
        <strain evidence="11 12">VanAntwerpen02</strain>
    </source>
</reference>
<evidence type="ECO:0000256" key="1">
    <source>
        <dbReference type="ARBA" id="ARBA00001947"/>
    </source>
</evidence>
<organism evidence="11 12">
    <name type="scientific">Peribacillus simplex</name>
    <dbReference type="NCBI Taxonomy" id="1478"/>
    <lineage>
        <taxon>Bacteria</taxon>
        <taxon>Bacillati</taxon>
        <taxon>Bacillota</taxon>
        <taxon>Bacilli</taxon>
        <taxon>Bacillales</taxon>
        <taxon>Bacillaceae</taxon>
        <taxon>Peribacillus</taxon>
    </lineage>
</organism>
<dbReference type="EMBL" id="LNNH01000032">
    <property type="protein sequence ID" value="KWW16518.1"/>
    <property type="molecule type" value="Genomic_DNA"/>
</dbReference>
<dbReference type="PANTHER" id="PTHR11705">
    <property type="entry name" value="PROTEASE FAMILY M14 CARBOXYPEPTIDASE A,B"/>
    <property type="match status" value="1"/>
</dbReference>
<dbReference type="SMART" id="SM00631">
    <property type="entry name" value="Zn_pept"/>
    <property type="match status" value="1"/>
</dbReference>
<feature type="active site" description="Proton donor/acceptor" evidence="8">
    <location>
        <position position="283"/>
    </location>
</feature>
<dbReference type="GO" id="GO:0004181">
    <property type="term" value="F:metallocarboxypeptidase activity"/>
    <property type="evidence" value="ECO:0007669"/>
    <property type="project" value="InterPro"/>
</dbReference>
<evidence type="ECO:0000256" key="9">
    <source>
        <dbReference type="SAM" id="SignalP"/>
    </source>
</evidence>
<evidence type="ECO:0000259" key="10">
    <source>
        <dbReference type="PROSITE" id="PS52035"/>
    </source>
</evidence>
<accession>A0A109MVN6</accession>
<dbReference type="PANTHER" id="PTHR11705:SF143">
    <property type="entry name" value="SLL0236 PROTEIN"/>
    <property type="match status" value="1"/>
</dbReference>
<evidence type="ECO:0000256" key="2">
    <source>
        <dbReference type="ARBA" id="ARBA00005988"/>
    </source>
</evidence>
<dbReference type="PROSITE" id="PS52035">
    <property type="entry name" value="PEPTIDASE_M14"/>
    <property type="match status" value="1"/>
</dbReference>
<keyword evidence="5" id="KW-0378">Hydrolase</keyword>
<evidence type="ECO:0000256" key="3">
    <source>
        <dbReference type="ARBA" id="ARBA00022670"/>
    </source>
</evidence>
<comment type="cofactor">
    <cofactor evidence="1">
        <name>Zn(2+)</name>
        <dbReference type="ChEBI" id="CHEBI:29105"/>
    </cofactor>
</comment>
<dbReference type="Gene3D" id="3.40.630.10">
    <property type="entry name" value="Zn peptidases"/>
    <property type="match status" value="1"/>
</dbReference>
<dbReference type="GO" id="GO:0006508">
    <property type="term" value="P:proteolysis"/>
    <property type="evidence" value="ECO:0007669"/>
    <property type="project" value="UniProtKB-KW"/>
</dbReference>